<dbReference type="RefSeq" id="WP_079704397.1">
    <property type="nucleotide sequence ID" value="NZ_FUZO01000001.1"/>
</dbReference>
<dbReference type="SUPFAM" id="SSF46955">
    <property type="entry name" value="Putative DNA-binding domain"/>
    <property type="match status" value="1"/>
</dbReference>
<evidence type="ECO:0000256" key="1">
    <source>
        <dbReference type="ARBA" id="ARBA00023125"/>
    </source>
</evidence>
<keyword evidence="5" id="KW-1185">Reference proteome</keyword>
<dbReference type="InterPro" id="IPR011256">
    <property type="entry name" value="Reg_factor_effector_dom_sf"/>
</dbReference>
<dbReference type="InterPro" id="IPR047057">
    <property type="entry name" value="MerR_fam"/>
</dbReference>
<name>A0ABY1LGB5_9MICO</name>
<dbReference type="PROSITE" id="PS50937">
    <property type="entry name" value="HTH_MERR_2"/>
    <property type="match status" value="1"/>
</dbReference>
<gene>
    <name evidence="4" type="ORF">SAMN06295973_0293</name>
</gene>
<dbReference type="Pfam" id="PF13411">
    <property type="entry name" value="MerR_1"/>
    <property type="match status" value="1"/>
</dbReference>
<dbReference type="SUPFAM" id="SSF55136">
    <property type="entry name" value="Probable bacterial effector-binding domain"/>
    <property type="match status" value="1"/>
</dbReference>
<reference evidence="4 5" key="1">
    <citation type="submission" date="2017-02" db="EMBL/GenBank/DDBJ databases">
        <authorList>
            <person name="Varghese N."/>
            <person name="Submissions S."/>
        </authorList>
    </citation>
    <scope>NUCLEOTIDE SEQUENCE [LARGE SCALE GENOMIC DNA]</scope>
    <source>
        <strain evidence="4 5">VKM Ac-1787</strain>
    </source>
</reference>
<dbReference type="InterPro" id="IPR000551">
    <property type="entry name" value="MerR-type_HTH_dom"/>
</dbReference>
<dbReference type="CDD" id="cd01107">
    <property type="entry name" value="HTH_BmrR"/>
    <property type="match status" value="1"/>
</dbReference>
<organism evidence="4 5">
    <name type="scientific">Plantibacter cousiniae</name>
    <name type="common">nom. nud.</name>
    <dbReference type="NCBI Taxonomy" id="199709"/>
    <lineage>
        <taxon>Bacteria</taxon>
        <taxon>Bacillati</taxon>
        <taxon>Actinomycetota</taxon>
        <taxon>Actinomycetes</taxon>
        <taxon>Micrococcales</taxon>
        <taxon>Microbacteriaceae</taxon>
        <taxon>Plantibacter</taxon>
    </lineage>
</organism>
<dbReference type="InterPro" id="IPR010499">
    <property type="entry name" value="AraC_E-bd"/>
</dbReference>
<feature type="region of interest" description="Disordered" evidence="2">
    <location>
        <begin position="271"/>
        <end position="300"/>
    </location>
</feature>
<accession>A0ABY1LGB5</accession>
<keyword evidence="1 4" id="KW-0238">DNA-binding</keyword>
<dbReference type="PANTHER" id="PTHR30204">
    <property type="entry name" value="REDOX-CYCLING DRUG-SENSING TRANSCRIPTIONAL ACTIVATOR SOXR"/>
    <property type="match status" value="1"/>
</dbReference>
<sequence>MLSIGAFAQIGQVTHRMLRHWDTAGLLVPAHVDEHSGYRSYDPSQLERLHRIVALRHLGFGLEDVALILDQGVDAARIARLLQVRRAEVEREHRVAAARLVDVERRLHLIEREHHMSEIEIIEKPLPAVRLAARRGVVPSQPDIADFVGPSFDAVASIIGDESGSLTTPIAQYSASEDGTEVVVGYAYNGAPREGFEVVELPAEHLAICGIHLGSMDRIAESWQSIHAEIIARGFVPSGPCRELYVRAVSEDQSDWVTELQQPIAAASVLRDSTGTGGQNPYVRTADLRPSRRASNASRS</sequence>
<dbReference type="Proteomes" id="UP000190827">
    <property type="component" value="Unassembled WGS sequence"/>
</dbReference>
<dbReference type="GO" id="GO:0003677">
    <property type="term" value="F:DNA binding"/>
    <property type="evidence" value="ECO:0007669"/>
    <property type="project" value="UniProtKB-KW"/>
</dbReference>
<dbReference type="EMBL" id="FUZO01000001">
    <property type="protein sequence ID" value="SKC37479.1"/>
    <property type="molecule type" value="Genomic_DNA"/>
</dbReference>
<dbReference type="SMART" id="SM00422">
    <property type="entry name" value="HTH_MERR"/>
    <property type="match status" value="1"/>
</dbReference>
<evidence type="ECO:0000313" key="4">
    <source>
        <dbReference type="EMBL" id="SKC37479.1"/>
    </source>
</evidence>
<comment type="caution">
    <text evidence="4">The sequence shown here is derived from an EMBL/GenBank/DDBJ whole genome shotgun (WGS) entry which is preliminary data.</text>
</comment>
<dbReference type="PANTHER" id="PTHR30204:SF97">
    <property type="entry name" value="MERR FAMILY REGULATORY PROTEIN"/>
    <property type="match status" value="1"/>
</dbReference>
<evidence type="ECO:0000259" key="3">
    <source>
        <dbReference type="PROSITE" id="PS50937"/>
    </source>
</evidence>
<proteinExistence type="predicted"/>
<evidence type="ECO:0000256" key="2">
    <source>
        <dbReference type="SAM" id="MobiDB-lite"/>
    </source>
</evidence>
<dbReference type="InterPro" id="IPR009061">
    <property type="entry name" value="DNA-bd_dom_put_sf"/>
</dbReference>
<dbReference type="SMART" id="SM00871">
    <property type="entry name" value="AraC_E_bind"/>
    <property type="match status" value="1"/>
</dbReference>
<protein>
    <submittedName>
        <fullName evidence="4">DNA-binding transcriptional regulator, MerR family</fullName>
    </submittedName>
</protein>
<dbReference type="Gene3D" id="1.10.1660.10">
    <property type="match status" value="1"/>
</dbReference>
<evidence type="ECO:0000313" key="5">
    <source>
        <dbReference type="Proteomes" id="UP000190827"/>
    </source>
</evidence>
<dbReference type="Gene3D" id="3.20.80.10">
    <property type="entry name" value="Regulatory factor, effector binding domain"/>
    <property type="match status" value="1"/>
</dbReference>
<feature type="domain" description="HTH merR-type" evidence="3">
    <location>
        <begin position="1"/>
        <end position="71"/>
    </location>
</feature>